<evidence type="ECO:0000313" key="1">
    <source>
        <dbReference type="EMBL" id="MCM2681071.1"/>
    </source>
</evidence>
<reference evidence="1 2" key="1">
    <citation type="journal article" date="2013" name="Antonie Van Leeuwenhoek">
        <title>Echinimonas agarilytica gen. nov., sp. nov., a new gammaproteobacterium isolated from the sea urchin Strongylocentrotus intermedius.</title>
        <authorList>
            <person name="Nedashkovskaya O.I."/>
            <person name="Stenkova A.M."/>
            <person name="Zhukova N.V."/>
            <person name="Van Trappen S."/>
            <person name="Lee J.S."/>
            <person name="Kim S.B."/>
        </authorList>
    </citation>
    <scope>NUCLEOTIDE SEQUENCE [LARGE SCALE GENOMIC DNA]</scope>
    <source>
        <strain evidence="1 2">KMM 6351</strain>
    </source>
</reference>
<dbReference type="EMBL" id="JAMQGP010000008">
    <property type="protein sequence ID" value="MCM2681071.1"/>
    <property type="molecule type" value="Genomic_DNA"/>
</dbReference>
<keyword evidence="2" id="KW-1185">Reference proteome</keyword>
<accession>A0AA42B9G1</accession>
<proteinExistence type="predicted"/>
<gene>
    <name evidence="1" type="ORF">NAF29_15560</name>
</gene>
<dbReference type="Proteomes" id="UP001165393">
    <property type="component" value="Unassembled WGS sequence"/>
</dbReference>
<organism evidence="1 2">
    <name type="scientific">Echinimonas agarilytica</name>
    <dbReference type="NCBI Taxonomy" id="1215918"/>
    <lineage>
        <taxon>Bacteria</taxon>
        <taxon>Pseudomonadati</taxon>
        <taxon>Pseudomonadota</taxon>
        <taxon>Gammaproteobacteria</taxon>
        <taxon>Alteromonadales</taxon>
        <taxon>Echinimonadaceae</taxon>
        <taxon>Echinimonas</taxon>
    </lineage>
</organism>
<sequence length="54" mass="6114">MSITELKAMSQKLHGLCQQAEQMLAETDTSDPVHQQLVDHLRMLQDLTGDIHKV</sequence>
<protein>
    <submittedName>
        <fullName evidence="1">Uncharacterized protein</fullName>
    </submittedName>
</protein>
<evidence type="ECO:0000313" key="2">
    <source>
        <dbReference type="Proteomes" id="UP001165393"/>
    </source>
</evidence>
<name>A0AA42B9G1_9GAMM</name>
<dbReference type="AlphaFoldDB" id="A0AA42B9G1"/>
<comment type="caution">
    <text evidence="1">The sequence shown here is derived from an EMBL/GenBank/DDBJ whole genome shotgun (WGS) entry which is preliminary data.</text>
</comment>
<dbReference type="RefSeq" id="WP_251262544.1">
    <property type="nucleotide sequence ID" value="NZ_JAMQGP010000008.1"/>
</dbReference>